<evidence type="ECO:0000256" key="4">
    <source>
        <dbReference type="ARBA" id="ARBA00022528"/>
    </source>
</evidence>
<dbReference type="PANTHER" id="PTHR31843">
    <property type="entry name" value="ALLENE OXIDE CYCLASE 4, CHLOROPLASTIC"/>
    <property type="match status" value="1"/>
</dbReference>
<dbReference type="OrthoDB" id="1919363at2759"/>
<evidence type="ECO:0000256" key="7">
    <source>
        <dbReference type="ARBA" id="ARBA00023235"/>
    </source>
</evidence>
<reference evidence="9 11" key="2">
    <citation type="journal article" date="2018" name="Plant J.">
        <title>The Physcomitrella patens chromosome-scale assembly reveals moss genome structure and evolution.</title>
        <authorList>
            <person name="Lang D."/>
            <person name="Ullrich K.K."/>
            <person name="Murat F."/>
            <person name="Fuchs J."/>
            <person name="Jenkins J."/>
            <person name="Haas F.B."/>
            <person name="Piednoel M."/>
            <person name="Gundlach H."/>
            <person name="Van Bel M."/>
            <person name="Meyberg R."/>
            <person name="Vives C."/>
            <person name="Morata J."/>
            <person name="Symeonidi A."/>
            <person name="Hiss M."/>
            <person name="Muchero W."/>
            <person name="Kamisugi Y."/>
            <person name="Saleh O."/>
            <person name="Blanc G."/>
            <person name="Decker E.L."/>
            <person name="van Gessel N."/>
            <person name="Grimwood J."/>
            <person name="Hayes R.D."/>
            <person name="Graham S.W."/>
            <person name="Gunter L.E."/>
            <person name="McDaniel S.F."/>
            <person name="Hoernstein S.N.W."/>
            <person name="Larsson A."/>
            <person name="Li F.W."/>
            <person name="Perroud P.F."/>
            <person name="Phillips J."/>
            <person name="Ranjan P."/>
            <person name="Rokshar D.S."/>
            <person name="Rothfels C.J."/>
            <person name="Schneider L."/>
            <person name="Shu S."/>
            <person name="Stevenson D.W."/>
            <person name="Thummler F."/>
            <person name="Tillich M."/>
            <person name="Villarreal Aguilar J.C."/>
            <person name="Widiez T."/>
            <person name="Wong G.K."/>
            <person name="Wymore A."/>
            <person name="Zhang Y."/>
            <person name="Zimmer A.D."/>
            <person name="Quatrano R.S."/>
            <person name="Mayer K.F.X."/>
            <person name="Goodstein D."/>
            <person name="Casacuberta J.M."/>
            <person name="Vandepoele K."/>
            <person name="Reski R."/>
            <person name="Cuming A.C."/>
            <person name="Tuskan G.A."/>
            <person name="Maumus F."/>
            <person name="Salse J."/>
            <person name="Schmutz J."/>
            <person name="Rensing S.A."/>
        </authorList>
    </citation>
    <scope>NUCLEOTIDE SEQUENCE [LARGE SCALE GENOMIC DNA]</scope>
    <source>
        <strain evidence="10 11">cv. Gransden 2004</strain>
    </source>
</reference>
<dbReference type="InterPro" id="IPR009410">
    <property type="entry name" value="Allene_ox_cyc"/>
</dbReference>
<dbReference type="SUPFAM" id="SSF141493">
    <property type="entry name" value="Allene oxide cyclase-like"/>
    <property type="match status" value="1"/>
</dbReference>
<evidence type="ECO:0000256" key="1">
    <source>
        <dbReference type="ARBA" id="ARBA00004229"/>
    </source>
</evidence>
<dbReference type="AlphaFoldDB" id="A0A2K1KIC9"/>
<evidence type="ECO:0000256" key="3">
    <source>
        <dbReference type="ARBA" id="ARBA00012209"/>
    </source>
</evidence>
<evidence type="ECO:0000313" key="10">
    <source>
        <dbReference type="EnsemblPlants" id="Pp3c5_3730V3.1"/>
    </source>
</evidence>
<accession>A0A2K1KIC9</accession>
<dbReference type="PaxDb" id="3218-PP1S41_314V6.1"/>
<dbReference type="Gene3D" id="2.40.480.10">
    <property type="entry name" value="Allene oxide cyclase-like"/>
    <property type="match status" value="1"/>
</dbReference>
<evidence type="ECO:0000313" key="11">
    <source>
        <dbReference type="Proteomes" id="UP000006727"/>
    </source>
</evidence>
<dbReference type="Gramene" id="Pp3c5_3730V3.2">
    <property type="protein sequence ID" value="Pp3c5_3730V3.2"/>
    <property type="gene ID" value="Pp3c5_3730"/>
</dbReference>
<gene>
    <name evidence="10" type="primary">LOC112282144</name>
    <name evidence="9" type="ORF">PHYPA_007200</name>
</gene>
<keyword evidence="11" id="KW-1185">Reference proteome</keyword>
<dbReference type="Gramene" id="Pp3c5_3730V3.1">
    <property type="protein sequence ID" value="Pp3c5_3730V3.1"/>
    <property type="gene ID" value="Pp3c5_3730"/>
</dbReference>
<dbReference type="Pfam" id="PF06351">
    <property type="entry name" value="Allene_ox_cyc"/>
    <property type="match status" value="1"/>
</dbReference>
<protein>
    <recommendedName>
        <fullName evidence="3">allene-oxide cyclase</fullName>
        <ecNumber evidence="3">5.3.99.6</ecNumber>
    </recommendedName>
</protein>
<comment type="subcellular location">
    <subcellularLocation>
        <location evidence="1">Plastid</location>
        <location evidence="1">Chloroplast</location>
    </subcellularLocation>
</comment>
<dbReference type="Proteomes" id="UP000006727">
    <property type="component" value="Chromosome 5"/>
</dbReference>
<proteinExistence type="inferred from homology"/>
<evidence type="ECO:0000256" key="6">
    <source>
        <dbReference type="ARBA" id="ARBA00022946"/>
    </source>
</evidence>
<evidence type="ECO:0000313" key="9">
    <source>
        <dbReference type="EMBL" id="PNR53525.1"/>
    </source>
</evidence>
<evidence type="ECO:0000256" key="2">
    <source>
        <dbReference type="ARBA" id="ARBA00007982"/>
    </source>
</evidence>
<keyword evidence="6" id="KW-0809">Transit peptide</keyword>
<dbReference type="STRING" id="3218.A0A2K1KIC9"/>
<dbReference type="EC" id="5.3.99.6" evidence="3"/>
<name>A0A2K1KIC9_PHYPA</name>
<dbReference type="KEGG" id="ppp:112282144"/>
<dbReference type="PANTHER" id="PTHR31843:SF11">
    <property type="entry name" value="ALLENE OXIDE CYCLASE 4, CHLOROPLASTIC"/>
    <property type="match status" value="1"/>
</dbReference>
<keyword evidence="7" id="KW-0413">Isomerase</keyword>
<dbReference type="GO" id="GO:0046423">
    <property type="term" value="F:allene-oxide cyclase activity"/>
    <property type="evidence" value="ECO:0007669"/>
    <property type="project" value="UniProtKB-EC"/>
</dbReference>
<dbReference type="InterPro" id="IPR044859">
    <property type="entry name" value="Allene_oxi_cyc_Dirigent"/>
</dbReference>
<dbReference type="EMBL" id="ABEU02000005">
    <property type="protein sequence ID" value="PNR53525.1"/>
    <property type="molecule type" value="Genomic_DNA"/>
</dbReference>
<dbReference type="EnsemblPlants" id="Pp3c5_3730V3.2">
    <property type="protein sequence ID" value="Pp3c5_3730V3.2"/>
    <property type="gene ID" value="Pp3c5_3730"/>
</dbReference>
<dbReference type="GO" id="GO:0009695">
    <property type="term" value="P:jasmonic acid biosynthetic process"/>
    <property type="evidence" value="ECO:0007669"/>
    <property type="project" value="InterPro"/>
</dbReference>
<dbReference type="InterPro" id="IPR034871">
    <property type="entry name" value="Allene_oxi_cyc_sf"/>
</dbReference>
<evidence type="ECO:0000256" key="8">
    <source>
        <dbReference type="ARBA" id="ARBA00049891"/>
    </source>
</evidence>
<keyword evidence="4" id="KW-0150">Chloroplast</keyword>
<dbReference type="GeneID" id="112282144"/>
<comment type="similarity">
    <text evidence="2">Belongs to the allene oxide cyclase family.</text>
</comment>
<dbReference type="RefSeq" id="XP_024375197.1">
    <property type="nucleotide sequence ID" value="XM_024519429.2"/>
</dbReference>
<reference evidence="10" key="3">
    <citation type="submission" date="2020-12" db="UniProtKB">
        <authorList>
            <consortium name="EnsemblPlants"/>
        </authorList>
    </citation>
    <scope>IDENTIFICATION</scope>
</reference>
<evidence type="ECO:0000256" key="5">
    <source>
        <dbReference type="ARBA" id="ARBA00022640"/>
    </source>
</evidence>
<sequence>MAMAVTNTWVVTNTFSGINAVTTALSLRGLSTRQTFKLVLRAEKEGRRVGIEASASQVTVQKLTPDVGLKLNPAEELLEQFALQPAISTSRKSETEAVRRLFMWDALPKREEVQLFSVYEINERDRNSPAFLPFSTINISKPQENGLLGGLQNMWSTLSGDHEHGLGDLVPFSNKLYDSSLQVRLGVTAGMAMVVKAFPGKGQKHHTKHNFFFPDCYEATYTFYLGDMGHVSAQGPFSTFDDTLLTITGGAGLFREARGVIHLHNITPFKLFYTFHVRGVPELPRILTSKPVEPNEHVQPRREAVACKPGFALPNYTD</sequence>
<comment type="catalytic activity">
    <reaction evidence="8">
        <text>(9Z,13S,15Z)-12,13-epoxyoctadeca-9,11,15-trienoate = (9S,13S,15Z)-12-oxophyto-10,15-dienoate</text>
        <dbReference type="Rhea" id="RHEA:22592"/>
        <dbReference type="ChEBI" id="CHEBI:36438"/>
        <dbReference type="ChEBI" id="CHEBI:57411"/>
        <dbReference type="EC" id="5.3.99.6"/>
    </reaction>
</comment>
<organism evidence="9">
    <name type="scientific">Physcomitrium patens</name>
    <name type="common">Spreading-leaved earth moss</name>
    <name type="synonym">Physcomitrella patens</name>
    <dbReference type="NCBI Taxonomy" id="3218"/>
    <lineage>
        <taxon>Eukaryota</taxon>
        <taxon>Viridiplantae</taxon>
        <taxon>Streptophyta</taxon>
        <taxon>Embryophyta</taxon>
        <taxon>Bryophyta</taxon>
        <taxon>Bryophytina</taxon>
        <taxon>Bryopsida</taxon>
        <taxon>Funariidae</taxon>
        <taxon>Funariales</taxon>
        <taxon>Funariaceae</taxon>
        <taxon>Physcomitrium</taxon>
    </lineage>
</organism>
<keyword evidence="5" id="KW-0934">Plastid</keyword>
<dbReference type="GO" id="GO:0009507">
    <property type="term" value="C:chloroplast"/>
    <property type="evidence" value="ECO:0007669"/>
    <property type="project" value="UniProtKB-SubCell"/>
</dbReference>
<dbReference type="EnsemblPlants" id="Pp3c5_3730V3.1">
    <property type="protein sequence ID" value="Pp3c5_3730V3.1"/>
    <property type="gene ID" value="Pp3c5_3730"/>
</dbReference>
<reference evidence="9 11" key="1">
    <citation type="journal article" date="2008" name="Science">
        <title>The Physcomitrella genome reveals evolutionary insights into the conquest of land by plants.</title>
        <authorList>
            <person name="Rensing S."/>
            <person name="Lang D."/>
            <person name="Zimmer A."/>
            <person name="Terry A."/>
            <person name="Salamov A."/>
            <person name="Shapiro H."/>
            <person name="Nishiyama T."/>
            <person name="Perroud P.-F."/>
            <person name="Lindquist E."/>
            <person name="Kamisugi Y."/>
            <person name="Tanahashi T."/>
            <person name="Sakakibara K."/>
            <person name="Fujita T."/>
            <person name="Oishi K."/>
            <person name="Shin-I T."/>
            <person name="Kuroki Y."/>
            <person name="Toyoda A."/>
            <person name="Suzuki Y."/>
            <person name="Hashimoto A."/>
            <person name="Yamaguchi K."/>
            <person name="Sugano A."/>
            <person name="Kohara Y."/>
            <person name="Fujiyama A."/>
            <person name="Anterola A."/>
            <person name="Aoki S."/>
            <person name="Ashton N."/>
            <person name="Barbazuk W.B."/>
            <person name="Barker E."/>
            <person name="Bennetzen J."/>
            <person name="Bezanilla M."/>
            <person name="Blankenship R."/>
            <person name="Cho S.H."/>
            <person name="Dutcher S."/>
            <person name="Estelle M."/>
            <person name="Fawcett J.A."/>
            <person name="Gundlach H."/>
            <person name="Hanada K."/>
            <person name="Heyl A."/>
            <person name="Hicks K.A."/>
            <person name="Hugh J."/>
            <person name="Lohr M."/>
            <person name="Mayer K."/>
            <person name="Melkozernov A."/>
            <person name="Murata T."/>
            <person name="Nelson D."/>
            <person name="Pils B."/>
            <person name="Prigge M."/>
            <person name="Reiss B."/>
            <person name="Renner T."/>
            <person name="Rombauts S."/>
            <person name="Rushton P."/>
            <person name="Sanderfoot A."/>
            <person name="Schween G."/>
            <person name="Shiu S.-H."/>
            <person name="Stueber K."/>
            <person name="Theodoulou F.L."/>
            <person name="Tu H."/>
            <person name="Van de Peer Y."/>
            <person name="Verrier P.J."/>
            <person name="Waters E."/>
            <person name="Wood A."/>
            <person name="Yang L."/>
            <person name="Cove D."/>
            <person name="Cuming A."/>
            <person name="Hasebe M."/>
            <person name="Lucas S."/>
            <person name="Mishler D.B."/>
            <person name="Reski R."/>
            <person name="Grigoriev I."/>
            <person name="Quatrano R.S."/>
            <person name="Boore J.L."/>
        </authorList>
    </citation>
    <scope>NUCLEOTIDE SEQUENCE [LARGE SCALE GENOMIC DNA]</scope>
    <source>
        <strain evidence="10 11">cv. Gransden 2004</strain>
    </source>
</reference>